<dbReference type="InterPro" id="IPR041700">
    <property type="entry name" value="OMP_b-brl_3"/>
</dbReference>
<dbReference type="Proteomes" id="UP000030103">
    <property type="component" value="Unassembled WGS sequence"/>
</dbReference>
<protein>
    <recommendedName>
        <fullName evidence="1">Outer membrane protein beta-barrel domain-containing protein</fullName>
    </recommendedName>
</protein>
<dbReference type="STRING" id="28115.HQ47_01350"/>
<dbReference type="EMBL" id="JRFA01000004">
    <property type="protein sequence ID" value="KGN75617.1"/>
    <property type="molecule type" value="Genomic_DNA"/>
</dbReference>
<feature type="domain" description="Outer membrane protein beta-barrel" evidence="1">
    <location>
        <begin position="354"/>
        <end position="717"/>
    </location>
</feature>
<accession>A0A0A2ED93</accession>
<comment type="caution">
    <text evidence="2">The sequence shown here is derived from an EMBL/GenBank/DDBJ whole genome shotgun (WGS) entry which is preliminary data.</text>
</comment>
<keyword evidence="3" id="KW-1185">Reference proteome</keyword>
<proteinExistence type="predicted"/>
<reference evidence="2 3" key="1">
    <citation type="submission" date="2014-09" db="EMBL/GenBank/DDBJ databases">
        <title>Draft Genome Sequence of Porphyromonas macacae COT-192_OH2859.</title>
        <authorList>
            <person name="Wallis C."/>
            <person name="Deusch O."/>
            <person name="O'Flynn C."/>
            <person name="Davis I."/>
            <person name="Horsfall A."/>
            <person name="Kirkwood N."/>
            <person name="Harris S."/>
            <person name="Eisen J.A."/>
            <person name="Coil D.A."/>
            <person name="Darling A.E."/>
            <person name="Jospin G."/>
            <person name="Alexiev A."/>
        </authorList>
    </citation>
    <scope>NUCLEOTIDE SEQUENCE [LARGE SCALE GENOMIC DNA]</scope>
    <source>
        <strain evidence="3">COT-192 OH2859</strain>
    </source>
</reference>
<sequence length="740" mass="83990">MHTFTHTQTEVKVCHMKRFVFSFILCIVLNNIAVQAQQDATDTTALKNSQTDTTAAGRLDSIAKSIELKEVRVNTYRRMVKLEGGRLSFDLPAMVKNTGVTNIYEALERMPGMYKSGDELKLSGASSYTILIDGKAQGITPAQVIRLLKSMPVERLAKAELMYAAPPETGVRGAAINIILKENSNTKELTQGVVTLHSDYEKWLNSGAGINLYTVRGRWQADFNLSANPFAKSRNGEDMETRYTLTNGKTCRLFQKDYRESKKPNWGLYASMTYHATQKNKLRLRYYGTGHRSETASSSVFRLDENNPMRSYTDAGRDGCTHYTEMDWTAPNLFDLSAYYTAARQNSNTRLRLPETGFEHRQIKDEAALRIHTLGVRFSRKTKSMGNIQITYGIGGQQSVSKVSSRQFSGKEAIHTDSELKESLRQTWINTIWKPSEKISLETGFTIENYRLRINGKRTLANRWDFYPQLTVNWVISPKHILILSMTSDKTYPTYSELSPTTTHINPYSIILGNPELIPSRGYSGAVQYIFLQRYMISAFIQHTKDDMMQVPYQMADKIQTQFKTVNFDYTQYAGINLTLPFVFKQIKGLQITSQMNAMIQSNRLRNFHGMDVKRSILLGQGSLTIDYKLPVKPDITLNMSASGHTDAIQGTFDIGKNGTISAGSTYTFMEKRAALRLRIEDIFNSSGSHLRVRYGNQWSNMYTVAYKPSVSIIFTYNFGGYKKSTNDIDIRRYNASKDI</sequence>
<evidence type="ECO:0000313" key="3">
    <source>
        <dbReference type="Proteomes" id="UP000030103"/>
    </source>
</evidence>
<gene>
    <name evidence="2" type="ORF">HQ47_01350</name>
</gene>
<evidence type="ECO:0000259" key="1">
    <source>
        <dbReference type="Pfam" id="PF14905"/>
    </source>
</evidence>
<evidence type="ECO:0000313" key="2">
    <source>
        <dbReference type="EMBL" id="KGN75617.1"/>
    </source>
</evidence>
<organism evidence="2 3">
    <name type="scientific">Porphyromonas macacae</name>
    <dbReference type="NCBI Taxonomy" id="28115"/>
    <lineage>
        <taxon>Bacteria</taxon>
        <taxon>Pseudomonadati</taxon>
        <taxon>Bacteroidota</taxon>
        <taxon>Bacteroidia</taxon>
        <taxon>Bacteroidales</taxon>
        <taxon>Porphyromonadaceae</taxon>
        <taxon>Porphyromonas</taxon>
    </lineage>
</organism>
<name>A0A0A2ED93_9PORP</name>
<dbReference type="AlphaFoldDB" id="A0A0A2ED93"/>
<dbReference type="eggNOG" id="COG4771">
    <property type="taxonomic scope" value="Bacteria"/>
</dbReference>
<dbReference type="Pfam" id="PF14905">
    <property type="entry name" value="OMP_b-brl_3"/>
    <property type="match status" value="1"/>
</dbReference>
<dbReference type="SUPFAM" id="SSF56935">
    <property type="entry name" value="Porins"/>
    <property type="match status" value="1"/>
</dbReference>